<keyword evidence="4" id="KW-1185">Reference proteome</keyword>
<name>A0A516H7G0_9PROT</name>
<proteinExistence type="inferred from homology"/>
<evidence type="ECO:0000256" key="1">
    <source>
        <dbReference type="ARBA" id="ARBA00006817"/>
    </source>
</evidence>
<dbReference type="KEGG" id="fer:FNB15_08220"/>
<organism evidence="3 4">
    <name type="scientific">Ferrovibrio terrae</name>
    <dbReference type="NCBI Taxonomy" id="2594003"/>
    <lineage>
        <taxon>Bacteria</taxon>
        <taxon>Pseudomonadati</taxon>
        <taxon>Pseudomonadota</taxon>
        <taxon>Alphaproteobacteria</taxon>
        <taxon>Rhodospirillales</taxon>
        <taxon>Rhodospirillaceae</taxon>
        <taxon>Ferrovibrio</taxon>
    </lineage>
</organism>
<protein>
    <submittedName>
        <fullName evidence="3">SRPBCC family protein</fullName>
    </submittedName>
</protein>
<reference evidence="3 4" key="1">
    <citation type="submission" date="2019-07" db="EMBL/GenBank/DDBJ databases">
        <title>Genome sequencing for Ferrovibrio sp. K5.</title>
        <authorList>
            <person name="Park S.-J."/>
        </authorList>
    </citation>
    <scope>NUCLEOTIDE SEQUENCE [LARGE SCALE GENOMIC DNA]</scope>
    <source>
        <strain evidence="3 4">K5</strain>
    </source>
</reference>
<dbReference type="OrthoDB" id="9800600at2"/>
<evidence type="ECO:0000313" key="4">
    <source>
        <dbReference type="Proteomes" id="UP000317496"/>
    </source>
</evidence>
<evidence type="ECO:0000259" key="2">
    <source>
        <dbReference type="Pfam" id="PF08327"/>
    </source>
</evidence>
<dbReference type="CDD" id="cd08899">
    <property type="entry name" value="SRPBCC_CalC_Aha1-like_6"/>
    <property type="match status" value="1"/>
</dbReference>
<dbReference type="AlphaFoldDB" id="A0A516H7G0"/>
<dbReference type="InterPro" id="IPR013538">
    <property type="entry name" value="ASHA1/2-like_C"/>
</dbReference>
<dbReference type="InterPro" id="IPR023393">
    <property type="entry name" value="START-like_dom_sf"/>
</dbReference>
<dbReference type="Pfam" id="PF08327">
    <property type="entry name" value="AHSA1"/>
    <property type="match status" value="1"/>
</dbReference>
<gene>
    <name evidence="3" type="ORF">FNB15_08220</name>
</gene>
<dbReference type="EMBL" id="CP041636">
    <property type="protein sequence ID" value="QDO99689.1"/>
    <property type="molecule type" value="Genomic_DNA"/>
</dbReference>
<dbReference type="Proteomes" id="UP000317496">
    <property type="component" value="Chromosome"/>
</dbReference>
<evidence type="ECO:0000313" key="3">
    <source>
        <dbReference type="EMBL" id="QDO99689.1"/>
    </source>
</evidence>
<dbReference type="Gene3D" id="3.30.530.20">
    <property type="match status" value="1"/>
</dbReference>
<feature type="domain" description="Activator of Hsp90 ATPase homologue 1/2-like C-terminal" evidence="2">
    <location>
        <begin position="28"/>
        <end position="161"/>
    </location>
</feature>
<comment type="similarity">
    <text evidence="1">Belongs to the AHA1 family.</text>
</comment>
<accession>A0A516H7G0</accession>
<dbReference type="SUPFAM" id="SSF55961">
    <property type="entry name" value="Bet v1-like"/>
    <property type="match status" value="1"/>
</dbReference>
<sequence>MKQVIDNDAYGKILESGAVRFERILPGPIERVWDYITVPEKRATWLAGGEMELRVGGRVTLEFHNATLAPKGEPVPDWLKPYAGPLTNPGRITQLAPPYLLGFTWGDAGDGSPASEVVFELKAQGKSVMLALTHRRLTSNTEGLMVSCGWHVHTGVLVAVLNGEPKPPYWSKFDQVQAHYKAQFAV</sequence>